<evidence type="ECO:0000256" key="5">
    <source>
        <dbReference type="ARBA" id="ARBA00022605"/>
    </source>
</evidence>
<dbReference type="KEGG" id="hdi:HDIA_1457"/>
<organism evidence="11 12">
    <name type="scientific">Hartmannibacter diazotrophicus</name>
    <dbReference type="NCBI Taxonomy" id="1482074"/>
    <lineage>
        <taxon>Bacteria</taxon>
        <taxon>Pseudomonadati</taxon>
        <taxon>Pseudomonadota</taxon>
        <taxon>Alphaproteobacteria</taxon>
        <taxon>Hyphomicrobiales</taxon>
        <taxon>Pleomorphomonadaceae</taxon>
        <taxon>Hartmannibacter</taxon>
    </lineage>
</organism>
<evidence type="ECO:0000313" key="11">
    <source>
        <dbReference type="EMBL" id="SON54998.1"/>
    </source>
</evidence>
<evidence type="ECO:0000256" key="6">
    <source>
        <dbReference type="ARBA" id="ARBA00022723"/>
    </source>
</evidence>
<dbReference type="InterPro" id="IPR001261">
    <property type="entry name" value="ArgE/DapE_CS"/>
</dbReference>
<dbReference type="PANTHER" id="PTHR43808">
    <property type="entry name" value="ACETYLORNITHINE DEACETYLASE"/>
    <property type="match status" value="1"/>
</dbReference>
<name>A0A2C9D4A3_9HYPH</name>
<dbReference type="Pfam" id="PF07687">
    <property type="entry name" value="M20_dimer"/>
    <property type="match status" value="1"/>
</dbReference>
<evidence type="ECO:0000256" key="7">
    <source>
        <dbReference type="ARBA" id="ARBA00022801"/>
    </source>
</evidence>
<keyword evidence="6" id="KW-0479">Metal-binding</keyword>
<dbReference type="Gene3D" id="3.30.70.360">
    <property type="match status" value="1"/>
</dbReference>
<dbReference type="InterPro" id="IPR002933">
    <property type="entry name" value="Peptidase_M20"/>
</dbReference>
<evidence type="ECO:0000313" key="12">
    <source>
        <dbReference type="Proteomes" id="UP000223606"/>
    </source>
</evidence>
<dbReference type="Gene3D" id="3.40.630.10">
    <property type="entry name" value="Zn peptidases"/>
    <property type="match status" value="1"/>
</dbReference>
<evidence type="ECO:0000256" key="2">
    <source>
        <dbReference type="ARBA" id="ARBA00005691"/>
    </source>
</evidence>
<sequence>MTIDTAVTKAILETLVGFDTTSRNSNLDLIAWVEDYLSRHGIDSERVYDETGEKANLFATIGPADAPGYILSGHTDVVPVDGQPWSSDPFVLREESGKLYGRGACDMKGFLAVCLAAVPMLKSKPLKTPIHLAFSYDEEVGCIGVRGLIDALKSRPLLPLACFVGEPTEMQVVTAHKAKRSLRVTVTGLSCHSSLAPHGVNAVEYAARLIGKIGEVGAQLARGPSDALFDVPVTTTHVGTISGGTVLNIVPDECQFTFEIRALPRQDADALLQEIEVYAREVLVPEMRMRHPEAGIDFEITSAFPGLDTEPDAEVTRLAKRLAGRNDHAKVAYGTEAGLFDEAGIPTVVVGPGSIGEAHKPDEFIAISELEKCAAFIERLAEKACDG</sequence>
<dbReference type="SUPFAM" id="SSF53187">
    <property type="entry name" value="Zn-dependent exopeptidases"/>
    <property type="match status" value="1"/>
</dbReference>
<dbReference type="InterPro" id="IPR010169">
    <property type="entry name" value="AcOrn-deacetyl"/>
</dbReference>
<dbReference type="InterPro" id="IPR036264">
    <property type="entry name" value="Bact_exopeptidase_dim_dom"/>
</dbReference>
<keyword evidence="4" id="KW-0055">Arginine biosynthesis</keyword>
<proteinExistence type="inferred from homology"/>
<dbReference type="GO" id="GO:0008777">
    <property type="term" value="F:acetylornithine deacetylase activity"/>
    <property type="evidence" value="ECO:0007669"/>
    <property type="project" value="UniProtKB-EC"/>
</dbReference>
<accession>A0A2C9D4A3</accession>
<dbReference type="OrthoDB" id="9809784at2"/>
<dbReference type="InterPro" id="IPR011650">
    <property type="entry name" value="Peptidase_M20_dimer"/>
</dbReference>
<evidence type="ECO:0000256" key="3">
    <source>
        <dbReference type="ARBA" id="ARBA00022490"/>
    </source>
</evidence>
<dbReference type="Pfam" id="PF01546">
    <property type="entry name" value="Peptidase_M20"/>
    <property type="match status" value="1"/>
</dbReference>
<comment type="similarity">
    <text evidence="2">Belongs to the peptidase M20A family. ArgE subfamily.</text>
</comment>
<dbReference type="GO" id="GO:0006526">
    <property type="term" value="P:L-arginine biosynthetic process"/>
    <property type="evidence" value="ECO:0007669"/>
    <property type="project" value="UniProtKB-KW"/>
</dbReference>
<evidence type="ECO:0000259" key="10">
    <source>
        <dbReference type="Pfam" id="PF07687"/>
    </source>
</evidence>
<dbReference type="GO" id="GO:0046872">
    <property type="term" value="F:metal ion binding"/>
    <property type="evidence" value="ECO:0007669"/>
    <property type="project" value="UniProtKB-KW"/>
</dbReference>
<evidence type="ECO:0000256" key="8">
    <source>
        <dbReference type="ARBA" id="ARBA00022833"/>
    </source>
</evidence>
<dbReference type="SUPFAM" id="SSF55031">
    <property type="entry name" value="Bacterial exopeptidase dimerisation domain"/>
    <property type="match status" value="1"/>
</dbReference>
<dbReference type="NCBIfam" id="NF005710">
    <property type="entry name" value="PRK07522.1"/>
    <property type="match status" value="1"/>
</dbReference>
<gene>
    <name evidence="11" type="primary">argE_1</name>
    <name evidence="11" type="ORF">HDIA_1457</name>
</gene>
<dbReference type="PROSITE" id="PS00759">
    <property type="entry name" value="ARGE_DAPE_CPG2_2"/>
    <property type="match status" value="1"/>
</dbReference>
<evidence type="ECO:0000256" key="9">
    <source>
        <dbReference type="ARBA" id="ARBA00023285"/>
    </source>
</evidence>
<dbReference type="InterPro" id="IPR050072">
    <property type="entry name" value="Peptidase_M20A"/>
</dbReference>
<comment type="cofactor">
    <cofactor evidence="1">
        <name>Zn(2+)</name>
        <dbReference type="ChEBI" id="CHEBI:29105"/>
    </cofactor>
</comment>
<dbReference type="CDD" id="cd03894">
    <property type="entry name" value="M20_ArgE"/>
    <property type="match status" value="1"/>
</dbReference>
<dbReference type="AlphaFoldDB" id="A0A2C9D4A3"/>
<keyword evidence="3" id="KW-0963">Cytoplasm</keyword>
<reference evidence="12" key="1">
    <citation type="submission" date="2017-09" db="EMBL/GenBank/DDBJ databases">
        <title>Genome sequence of Nannocystis excedens DSM 71.</title>
        <authorList>
            <person name="Blom J."/>
        </authorList>
    </citation>
    <scope>NUCLEOTIDE SEQUENCE [LARGE SCALE GENOMIC DNA]</scope>
    <source>
        <strain evidence="12">type strain: E19</strain>
    </source>
</reference>
<keyword evidence="12" id="KW-1185">Reference proteome</keyword>
<keyword evidence="5" id="KW-0028">Amino-acid biosynthesis</keyword>
<keyword evidence="9" id="KW-0170">Cobalt</keyword>
<dbReference type="NCBIfam" id="TIGR01892">
    <property type="entry name" value="AcOrn-deacetyl"/>
    <property type="match status" value="1"/>
</dbReference>
<keyword evidence="8" id="KW-0862">Zinc</keyword>
<dbReference type="Proteomes" id="UP000223606">
    <property type="component" value="Chromosome 1"/>
</dbReference>
<dbReference type="RefSeq" id="WP_099555572.1">
    <property type="nucleotide sequence ID" value="NZ_LT960614.1"/>
</dbReference>
<protein>
    <submittedName>
        <fullName evidence="11">Acetylornithine deacetylase</fullName>
        <ecNumber evidence="11">3.5.1.16</ecNumber>
    </submittedName>
</protein>
<dbReference type="EMBL" id="LT960614">
    <property type="protein sequence ID" value="SON54998.1"/>
    <property type="molecule type" value="Genomic_DNA"/>
</dbReference>
<evidence type="ECO:0000256" key="1">
    <source>
        <dbReference type="ARBA" id="ARBA00001947"/>
    </source>
</evidence>
<dbReference type="PANTHER" id="PTHR43808:SF31">
    <property type="entry name" value="N-ACETYL-L-CITRULLINE DEACETYLASE"/>
    <property type="match status" value="1"/>
</dbReference>
<evidence type="ECO:0000256" key="4">
    <source>
        <dbReference type="ARBA" id="ARBA00022571"/>
    </source>
</evidence>
<feature type="domain" description="Peptidase M20 dimerisation" evidence="10">
    <location>
        <begin position="175"/>
        <end position="284"/>
    </location>
</feature>
<dbReference type="EC" id="3.5.1.16" evidence="11"/>
<keyword evidence="7 11" id="KW-0378">Hydrolase</keyword>